<dbReference type="PANTHER" id="PTHR38037">
    <property type="entry name" value="ZN_PROTEASE DOMAIN-CONTAINING PROTEIN"/>
    <property type="match status" value="1"/>
</dbReference>
<dbReference type="SUPFAM" id="SSF50630">
    <property type="entry name" value="Acid proteases"/>
    <property type="match status" value="1"/>
</dbReference>
<dbReference type="AlphaFoldDB" id="A0A951QS10"/>
<dbReference type="PROSITE" id="PS51257">
    <property type="entry name" value="PROKAR_LIPOPROTEIN"/>
    <property type="match status" value="1"/>
</dbReference>
<feature type="chain" id="PRO_5037836034" evidence="1">
    <location>
        <begin position="28"/>
        <end position="190"/>
    </location>
</feature>
<accession>A0A951QS10</accession>
<dbReference type="EMBL" id="JAHHGZ010000027">
    <property type="protein sequence ID" value="MBW4670148.1"/>
    <property type="molecule type" value="Genomic_DNA"/>
</dbReference>
<dbReference type="PANTHER" id="PTHR38037:SF2">
    <property type="entry name" value="ATP-DEPENDENT ZINC PROTEASE DOMAIN-CONTAINING PROTEIN-RELATED"/>
    <property type="match status" value="1"/>
</dbReference>
<dbReference type="Proteomes" id="UP000729701">
    <property type="component" value="Unassembled WGS sequence"/>
</dbReference>
<keyword evidence="1" id="KW-0732">Signal</keyword>
<reference evidence="3" key="1">
    <citation type="submission" date="2021-05" db="EMBL/GenBank/DDBJ databases">
        <authorList>
            <person name="Pietrasiak N."/>
            <person name="Ward R."/>
            <person name="Stajich J.E."/>
            <person name="Kurbessoian T."/>
        </authorList>
    </citation>
    <scope>NUCLEOTIDE SEQUENCE</scope>
    <source>
        <strain evidence="3">GSE-NOS-MK-12-04C</strain>
    </source>
</reference>
<feature type="signal peptide" evidence="1">
    <location>
        <begin position="1"/>
        <end position="27"/>
    </location>
</feature>
<evidence type="ECO:0000313" key="3">
    <source>
        <dbReference type="EMBL" id="MBW4670148.1"/>
    </source>
</evidence>
<organism evidence="3 4">
    <name type="scientific">Cyanomargarita calcarea GSE-NOS-MK-12-04C</name>
    <dbReference type="NCBI Taxonomy" id="2839659"/>
    <lineage>
        <taxon>Bacteria</taxon>
        <taxon>Bacillati</taxon>
        <taxon>Cyanobacteriota</taxon>
        <taxon>Cyanophyceae</taxon>
        <taxon>Nostocales</taxon>
        <taxon>Cyanomargaritaceae</taxon>
        <taxon>Cyanomargarita</taxon>
    </lineage>
</organism>
<evidence type="ECO:0000313" key="4">
    <source>
        <dbReference type="Proteomes" id="UP000729701"/>
    </source>
</evidence>
<dbReference type="Gene3D" id="2.40.70.10">
    <property type="entry name" value="Acid Proteases"/>
    <property type="match status" value="1"/>
</dbReference>
<protein>
    <submittedName>
        <fullName evidence="3">RimK/LysX family protein</fullName>
    </submittedName>
</protein>
<comment type="caution">
    <text evidence="3">The sequence shown here is derived from an EMBL/GenBank/DDBJ whole genome shotgun (WGS) entry which is preliminary data.</text>
</comment>
<reference evidence="3" key="2">
    <citation type="journal article" date="2022" name="Microbiol. Resour. Announc.">
        <title>Metagenome Sequencing to Explore Phylogenomics of Terrestrial Cyanobacteria.</title>
        <authorList>
            <person name="Ward R.D."/>
            <person name="Stajich J.E."/>
            <person name="Johansen J.R."/>
            <person name="Huntemann M."/>
            <person name="Clum A."/>
            <person name="Foster B."/>
            <person name="Foster B."/>
            <person name="Roux S."/>
            <person name="Palaniappan K."/>
            <person name="Varghese N."/>
            <person name="Mukherjee S."/>
            <person name="Reddy T.B.K."/>
            <person name="Daum C."/>
            <person name="Copeland A."/>
            <person name="Chen I.A."/>
            <person name="Ivanova N.N."/>
            <person name="Kyrpides N.C."/>
            <person name="Shapiro N."/>
            <person name="Eloe-Fadrosh E.A."/>
            <person name="Pietrasiak N."/>
        </authorList>
    </citation>
    <scope>NUCLEOTIDE SEQUENCE</scope>
    <source>
        <strain evidence="3">GSE-NOS-MK-12-04C</strain>
    </source>
</reference>
<dbReference type="InterPro" id="IPR008503">
    <property type="entry name" value="Asp_endopeptidase"/>
</dbReference>
<dbReference type="InterPro" id="IPR021109">
    <property type="entry name" value="Peptidase_aspartic_dom_sf"/>
</dbReference>
<evidence type="ECO:0000259" key="2">
    <source>
        <dbReference type="Pfam" id="PF05618"/>
    </source>
</evidence>
<name>A0A951QS10_9CYAN</name>
<feature type="domain" description="Retropepsin-like aspartic endopeptidase" evidence="2">
    <location>
        <begin position="48"/>
        <end position="180"/>
    </location>
</feature>
<sequence length="190" mass="21326">MKSKFCSHTLCVNRNILILIFISLLSATGCSLQKTQAVNSSEQQTQTVGWIEKAKIPGVEKEIKAKLDTGATTTSINAKILEKPDKESESGGMIKFQFNDGKKNTEVFERPIVRWVRIKSREGKDIRRPVVRMKLCVAGRWIEEEVNLADREDFNYSVLIGRNMLKQGKLAVDSSVTFTTEPSCSVQEGQ</sequence>
<proteinExistence type="predicted"/>
<gene>
    <name evidence="3" type="ORF">KME60_22740</name>
</gene>
<evidence type="ECO:0000256" key="1">
    <source>
        <dbReference type="SAM" id="SignalP"/>
    </source>
</evidence>
<dbReference type="Pfam" id="PF05618">
    <property type="entry name" value="Zn_protease"/>
    <property type="match status" value="1"/>
</dbReference>